<dbReference type="GO" id="GO:0004721">
    <property type="term" value="F:phosphoprotein phosphatase activity"/>
    <property type="evidence" value="ECO:0007669"/>
    <property type="project" value="InterPro"/>
</dbReference>
<dbReference type="InterPro" id="IPR016130">
    <property type="entry name" value="Tyr_Pase_AS"/>
</dbReference>
<gene>
    <name evidence="2" type="ORF">SAMN02745126_05648</name>
</gene>
<accession>A0A1T4T3U4</accession>
<keyword evidence="3" id="KW-1185">Reference proteome</keyword>
<protein>
    <submittedName>
        <fullName evidence="2">Protein-tyrosine phosphatase</fullName>
    </submittedName>
</protein>
<name>A0A1T4T3U4_9HYPH</name>
<dbReference type="PANTHER" id="PTHR31126">
    <property type="entry name" value="TYROSINE-PROTEIN PHOSPHATASE"/>
    <property type="match status" value="1"/>
</dbReference>
<evidence type="ECO:0000313" key="3">
    <source>
        <dbReference type="Proteomes" id="UP000190092"/>
    </source>
</evidence>
<organism evidence="2 3">
    <name type="scientific">Enhydrobacter aerosaccus</name>
    <dbReference type="NCBI Taxonomy" id="225324"/>
    <lineage>
        <taxon>Bacteria</taxon>
        <taxon>Pseudomonadati</taxon>
        <taxon>Pseudomonadota</taxon>
        <taxon>Alphaproteobacteria</taxon>
        <taxon>Hyphomicrobiales</taxon>
        <taxon>Enhydrobacter</taxon>
    </lineage>
</organism>
<dbReference type="STRING" id="225324.SAMN02745126_05648"/>
<dbReference type="Proteomes" id="UP000190092">
    <property type="component" value="Unassembled WGS sequence"/>
</dbReference>
<reference evidence="3" key="1">
    <citation type="submission" date="2017-02" db="EMBL/GenBank/DDBJ databases">
        <authorList>
            <person name="Varghese N."/>
            <person name="Submissions S."/>
        </authorList>
    </citation>
    <scope>NUCLEOTIDE SEQUENCE [LARGE SCALE GENOMIC DNA]</scope>
    <source>
        <strain evidence="3">ATCC 27094</strain>
    </source>
</reference>
<dbReference type="PROSITE" id="PS00383">
    <property type="entry name" value="TYR_PHOSPHATASE_1"/>
    <property type="match status" value="1"/>
</dbReference>
<sequence length="251" mass="27616">MDAITLPHVVPLEGGSNFRDLGGYRTVDGRTVRRGVVFRSAHLGALTDADRAALGRLAVRTIVDLRGVNEAAETPHRIDGTGARIVGAHIEPGVGEKIRFAIEDGSATPFLMMQYLTDHYRDYPRRCTPGFRTLFATLSDGTHRPLVFHCTAGKDRTGFASALLLTLLGVSWDDVMEDYLRTNDLWTGHIGRYPELDIDTRAAIIEARRPYLEAAFEVVTAEFGGPEAFAEKALGLDADAHQRLKEELLEA</sequence>
<evidence type="ECO:0000256" key="1">
    <source>
        <dbReference type="ARBA" id="ARBA00009580"/>
    </source>
</evidence>
<dbReference type="InterPro" id="IPR026893">
    <property type="entry name" value="Tyr/Ser_Pase_IphP-type"/>
</dbReference>
<evidence type="ECO:0000313" key="2">
    <source>
        <dbReference type="EMBL" id="SKA35175.1"/>
    </source>
</evidence>
<dbReference type="SUPFAM" id="SSF52799">
    <property type="entry name" value="(Phosphotyrosine protein) phosphatases II"/>
    <property type="match status" value="1"/>
</dbReference>
<dbReference type="Pfam" id="PF13350">
    <property type="entry name" value="Y_phosphatase3"/>
    <property type="match status" value="1"/>
</dbReference>
<dbReference type="AlphaFoldDB" id="A0A1T4T3U4"/>
<comment type="similarity">
    <text evidence="1">Belongs to the protein-tyrosine phosphatase family.</text>
</comment>
<dbReference type="RefSeq" id="WP_085937366.1">
    <property type="nucleotide sequence ID" value="NZ_FUWJ01000012.1"/>
</dbReference>
<dbReference type="EMBL" id="FUWJ01000012">
    <property type="protein sequence ID" value="SKA35175.1"/>
    <property type="molecule type" value="Genomic_DNA"/>
</dbReference>
<proteinExistence type="inferred from homology"/>
<dbReference type="InterPro" id="IPR029021">
    <property type="entry name" value="Prot-tyrosine_phosphatase-like"/>
</dbReference>
<dbReference type="Gene3D" id="3.90.190.10">
    <property type="entry name" value="Protein tyrosine phosphatase superfamily"/>
    <property type="match status" value="1"/>
</dbReference>
<dbReference type="PANTHER" id="PTHR31126:SF1">
    <property type="entry name" value="TYROSINE SPECIFIC PROTEIN PHOSPHATASES DOMAIN-CONTAINING PROTEIN"/>
    <property type="match status" value="1"/>
</dbReference>